<accession>A0AAD7X305</accession>
<sequence length="153" mass="17280">MLHSHAPQKLHEGPTPWVLRSSERTGRAKAATVCTTGRKGEGEILLSCHGGLEGGEPLAGPVCSLRSLEFKQCRQRGLPPWDALRERGREEDSANSHRLTGPRGTRGLWWILEQGLYRRVGRGRNGIQETIQEEEQEVIDRRSIRHNSPRQVY</sequence>
<gene>
    <name evidence="2" type="ORF">AAFF_G00141490</name>
</gene>
<dbReference type="AlphaFoldDB" id="A0AAD7X305"/>
<evidence type="ECO:0000313" key="2">
    <source>
        <dbReference type="EMBL" id="KAJ8418440.1"/>
    </source>
</evidence>
<feature type="compositionally biased region" description="Basic residues" evidence="1">
    <location>
        <begin position="143"/>
        <end position="153"/>
    </location>
</feature>
<feature type="region of interest" description="Disordered" evidence="1">
    <location>
        <begin position="134"/>
        <end position="153"/>
    </location>
</feature>
<dbReference type="EMBL" id="JAINUG010000002">
    <property type="protein sequence ID" value="KAJ8418440.1"/>
    <property type="molecule type" value="Genomic_DNA"/>
</dbReference>
<protein>
    <submittedName>
        <fullName evidence="2">Uncharacterized protein</fullName>
    </submittedName>
</protein>
<comment type="caution">
    <text evidence="2">The sequence shown here is derived from an EMBL/GenBank/DDBJ whole genome shotgun (WGS) entry which is preliminary data.</text>
</comment>
<evidence type="ECO:0000313" key="3">
    <source>
        <dbReference type="Proteomes" id="UP001221898"/>
    </source>
</evidence>
<reference evidence="2" key="1">
    <citation type="journal article" date="2023" name="Science">
        <title>Genome structures resolve the early diversification of teleost fishes.</title>
        <authorList>
            <person name="Parey E."/>
            <person name="Louis A."/>
            <person name="Montfort J."/>
            <person name="Bouchez O."/>
            <person name="Roques C."/>
            <person name="Iampietro C."/>
            <person name="Lluch J."/>
            <person name="Castinel A."/>
            <person name="Donnadieu C."/>
            <person name="Desvignes T."/>
            <person name="Floi Bucao C."/>
            <person name="Jouanno E."/>
            <person name="Wen M."/>
            <person name="Mejri S."/>
            <person name="Dirks R."/>
            <person name="Jansen H."/>
            <person name="Henkel C."/>
            <person name="Chen W.J."/>
            <person name="Zahm M."/>
            <person name="Cabau C."/>
            <person name="Klopp C."/>
            <person name="Thompson A.W."/>
            <person name="Robinson-Rechavi M."/>
            <person name="Braasch I."/>
            <person name="Lecointre G."/>
            <person name="Bobe J."/>
            <person name="Postlethwait J.H."/>
            <person name="Berthelot C."/>
            <person name="Roest Crollius H."/>
            <person name="Guiguen Y."/>
        </authorList>
    </citation>
    <scope>NUCLEOTIDE SEQUENCE</scope>
    <source>
        <strain evidence="2">NC1722</strain>
    </source>
</reference>
<evidence type="ECO:0000256" key="1">
    <source>
        <dbReference type="SAM" id="MobiDB-lite"/>
    </source>
</evidence>
<keyword evidence="3" id="KW-1185">Reference proteome</keyword>
<proteinExistence type="predicted"/>
<feature type="region of interest" description="Disordered" evidence="1">
    <location>
        <begin position="1"/>
        <end position="30"/>
    </location>
</feature>
<organism evidence="2 3">
    <name type="scientific">Aldrovandia affinis</name>
    <dbReference type="NCBI Taxonomy" id="143900"/>
    <lineage>
        <taxon>Eukaryota</taxon>
        <taxon>Metazoa</taxon>
        <taxon>Chordata</taxon>
        <taxon>Craniata</taxon>
        <taxon>Vertebrata</taxon>
        <taxon>Euteleostomi</taxon>
        <taxon>Actinopterygii</taxon>
        <taxon>Neopterygii</taxon>
        <taxon>Teleostei</taxon>
        <taxon>Notacanthiformes</taxon>
        <taxon>Halosauridae</taxon>
        <taxon>Aldrovandia</taxon>
    </lineage>
</organism>
<name>A0AAD7X305_9TELE</name>
<dbReference type="Proteomes" id="UP001221898">
    <property type="component" value="Unassembled WGS sequence"/>
</dbReference>